<reference evidence="2" key="1">
    <citation type="journal article" date="2020" name="Genome Biol.">
        <title>Gamete binning: chromosome-level and haplotype-resolved genome assembly enabled by high-throughput single-cell sequencing of gamete genomes.</title>
        <authorList>
            <person name="Campoy J.A."/>
            <person name="Sun H."/>
            <person name="Goel M."/>
            <person name="Jiao W.-B."/>
            <person name="Folz-Donahue K."/>
            <person name="Wang N."/>
            <person name="Rubio M."/>
            <person name="Liu C."/>
            <person name="Kukat C."/>
            <person name="Ruiz D."/>
            <person name="Huettel B."/>
            <person name="Schneeberger K."/>
        </authorList>
    </citation>
    <scope>NUCLEOTIDE SEQUENCE [LARGE SCALE GENOMIC DNA]</scope>
    <source>
        <strain evidence="2">cv. Rojo Pasion</strain>
    </source>
</reference>
<gene>
    <name evidence="1" type="ORF">ORAREDHAP_LOCUS6814</name>
</gene>
<keyword evidence="2" id="KW-1185">Reference proteome</keyword>
<evidence type="ECO:0000313" key="2">
    <source>
        <dbReference type="Proteomes" id="UP000507245"/>
    </source>
</evidence>
<evidence type="ECO:0000313" key="1">
    <source>
        <dbReference type="EMBL" id="CAB4295454.1"/>
    </source>
</evidence>
<dbReference type="EMBL" id="CAEKKB010000001">
    <property type="protein sequence ID" value="CAB4295454.1"/>
    <property type="molecule type" value="Genomic_DNA"/>
</dbReference>
<proteinExistence type="predicted"/>
<sequence length="57" mass="6638">MDYILLVYKKYNTVHAFSVYDDPDYFYDYVQGLLDGLEAGVDSRDIVNIQNVRVKAD</sequence>
<dbReference type="AlphaFoldDB" id="A0A6J5W746"/>
<organism evidence="1 2">
    <name type="scientific">Prunus armeniaca</name>
    <name type="common">Apricot</name>
    <name type="synonym">Armeniaca vulgaris</name>
    <dbReference type="NCBI Taxonomy" id="36596"/>
    <lineage>
        <taxon>Eukaryota</taxon>
        <taxon>Viridiplantae</taxon>
        <taxon>Streptophyta</taxon>
        <taxon>Embryophyta</taxon>
        <taxon>Tracheophyta</taxon>
        <taxon>Spermatophyta</taxon>
        <taxon>Magnoliopsida</taxon>
        <taxon>eudicotyledons</taxon>
        <taxon>Gunneridae</taxon>
        <taxon>Pentapetalae</taxon>
        <taxon>rosids</taxon>
        <taxon>fabids</taxon>
        <taxon>Rosales</taxon>
        <taxon>Rosaceae</taxon>
        <taxon>Amygdaloideae</taxon>
        <taxon>Amygdaleae</taxon>
        <taxon>Prunus</taxon>
    </lineage>
</organism>
<accession>A0A6J5W746</accession>
<name>A0A6J5W746_PRUAR</name>
<protein>
    <submittedName>
        <fullName evidence="1">Uncharacterized protein</fullName>
    </submittedName>
</protein>
<dbReference type="Proteomes" id="UP000507245">
    <property type="component" value="Unassembled WGS sequence"/>
</dbReference>